<accession>A0A7V8JRD6</accession>
<dbReference type="SUPFAM" id="SSF56645">
    <property type="entry name" value="Acyl-CoA dehydrogenase NM domain-like"/>
    <property type="match status" value="1"/>
</dbReference>
<dbReference type="SUPFAM" id="SSF47203">
    <property type="entry name" value="Acyl-CoA dehydrogenase C-terminal domain-like"/>
    <property type="match status" value="1"/>
</dbReference>
<name>A0A7V8JRD6_9BURK</name>
<dbReference type="Pfam" id="PF08028">
    <property type="entry name" value="Acyl-CoA_dh_2"/>
    <property type="match status" value="1"/>
</dbReference>
<gene>
    <name evidence="4" type="primary">soxC_4</name>
    <name evidence="4" type="ORF">GAK30_00999</name>
</gene>
<dbReference type="PANTHER" id="PTHR43884:SF12">
    <property type="entry name" value="ISOVALERYL-COA DEHYDROGENASE, MITOCHONDRIAL-RELATED"/>
    <property type="match status" value="1"/>
</dbReference>
<dbReference type="InterPro" id="IPR013786">
    <property type="entry name" value="AcylCoA_DH/ox_N"/>
</dbReference>
<reference evidence="5" key="1">
    <citation type="journal article" date="2020" name="MBio">
        <title>Horizontal gene transfer to a defensive symbiont with a reduced genome amongst a multipartite beetle microbiome.</title>
        <authorList>
            <person name="Waterworth S.C."/>
            <person name="Florez L.V."/>
            <person name="Rees E.R."/>
            <person name="Hertweck C."/>
            <person name="Kaltenpoth M."/>
            <person name="Kwan J.C."/>
        </authorList>
    </citation>
    <scope>NUCLEOTIDE SEQUENCE [LARGE SCALE GENOMIC DNA]</scope>
</reference>
<dbReference type="Gene3D" id="1.20.140.10">
    <property type="entry name" value="Butyryl-CoA Dehydrogenase, subunit A, domain 3"/>
    <property type="match status" value="1"/>
</dbReference>
<sequence length="402" mass="43990">MTTDTSPGPLPDLFPFDAHDPLAARARALRLTLHADAPARDQAGGRPVEAVQALKASGLNAAWIPTAYGGEGASWTSVLRAVREIARTDGSIAHLYGYQHLPQHIVWARAAEPQLRRWFTTAAREQWLWSNSGNVMSKTSTARRAGGRWVLDGFRPFSSGTHVADVIQVGWDVGAQRHTALIPANRDGVVIADDWDGIGQRQTGSGTVRFEGVVVHDDEVIGRPDEPLSPFASLNSLLQQLVLANVFIGSAQGALAEGRDYTVAESRPWIHSGVERHADDPWVQRQYGELHIRTQAALELAEQAAAQLDETYAQGRDLTLQARGELAIGIGAANVVAGEVGLAVAEQVYEVMGARSATRARGYDRFWRNVRTHTLHNPAEYKKRTLGQWLLDGRYPEPAPYR</sequence>
<dbReference type="PANTHER" id="PTHR43884">
    <property type="entry name" value="ACYL-COA DEHYDROGENASE"/>
    <property type="match status" value="1"/>
</dbReference>
<dbReference type="InterPro" id="IPR009100">
    <property type="entry name" value="AcylCoA_DH/oxidase_NM_dom_sf"/>
</dbReference>
<comment type="caution">
    <text evidence="4">The sequence shown here is derived from an EMBL/GenBank/DDBJ whole genome shotgun (WGS) entry which is preliminary data.</text>
</comment>
<dbReference type="InterPro" id="IPR037069">
    <property type="entry name" value="AcylCoA_DH/ox_N_sf"/>
</dbReference>
<dbReference type="PIRSF" id="PIRSF016578">
    <property type="entry name" value="HsaA"/>
    <property type="match status" value="1"/>
</dbReference>
<dbReference type="Proteomes" id="UP000461670">
    <property type="component" value="Unassembled WGS sequence"/>
</dbReference>
<organism evidence="4 5">
    <name type="scientific">Paracidovorax wautersii</name>
    <dbReference type="NCBI Taxonomy" id="1177982"/>
    <lineage>
        <taxon>Bacteria</taxon>
        <taxon>Pseudomonadati</taxon>
        <taxon>Pseudomonadota</taxon>
        <taxon>Betaproteobacteria</taxon>
        <taxon>Burkholderiales</taxon>
        <taxon>Comamonadaceae</taxon>
        <taxon>Paracidovorax</taxon>
    </lineage>
</organism>
<dbReference type="InterPro" id="IPR036250">
    <property type="entry name" value="AcylCo_DH-like_C"/>
</dbReference>
<keyword evidence="1" id="KW-0560">Oxidoreductase</keyword>
<dbReference type="InterPro" id="IPR013107">
    <property type="entry name" value="Acyl-CoA_DH_C"/>
</dbReference>
<evidence type="ECO:0000313" key="4">
    <source>
        <dbReference type="EMBL" id="KAF1022626.1"/>
    </source>
</evidence>
<feature type="domain" description="Acyl-CoA dehydrogenase/oxidase N-terminal" evidence="2">
    <location>
        <begin position="36"/>
        <end position="124"/>
    </location>
</feature>
<dbReference type="Pfam" id="PF02771">
    <property type="entry name" value="Acyl-CoA_dh_N"/>
    <property type="match status" value="1"/>
</dbReference>
<proteinExistence type="predicted"/>
<dbReference type="GO" id="GO:0006552">
    <property type="term" value="P:L-leucine catabolic process"/>
    <property type="evidence" value="ECO:0007669"/>
    <property type="project" value="TreeGrafter"/>
</dbReference>
<dbReference type="InterPro" id="IPR046373">
    <property type="entry name" value="Acyl-CoA_Oxase/DH_mid-dom_sf"/>
</dbReference>
<evidence type="ECO:0000259" key="2">
    <source>
        <dbReference type="Pfam" id="PF02771"/>
    </source>
</evidence>
<dbReference type="EMBL" id="WNDQ01000010">
    <property type="protein sequence ID" value="KAF1022626.1"/>
    <property type="molecule type" value="Genomic_DNA"/>
</dbReference>
<dbReference type="GO" id="GO:0050660">
    <property type="term" value="F:flavin adenine dinucleotide binding"/>
    <property type="evidence" value="ECO:0007669"/>
    <property type="project" value="InterPro"/>
</dbReference>
<dbReference type="GO" id="GO:0008470">
    <property type="term" value="F:3-methylbutanoyl-CoA dehydrogenase activity"/>
    <property type="evidence" value="ECO:0007669"/>
    <property type="project" value="TreeGrafter"/>
</dbReference>
<evidence type="ECO:0000313" key="5">
    <source>
        <dbReference type="Proteomes" id="UP000461670"/>
    </source>
</evidence>
<dbReference type="Gene3D" id="2.40.110.10">
    <property type="entry name" value="Butyryl-CoA Dehydrogenase, subunit A, domain 2"/>
    <property type="match status" value="1"/>
</dbReference>
<dbReference type="Gene3D" id="1.10.540.10">
    <property type="entry name" value="Acyl-CoA dehydrogenase/oxidase, N-terminal domain"/>
    <property type="match status" value="1"/>
</dbReference>
<evidence type="ECO:0000259" key="3">
    <source>
        <dbReference type="Pfam" id="PF08028"/>
    </source>
</evidence>
<feature type="domain" description="Acyl-CoA dehydrogenase C-terminal" evidence="3">
    <location>
        <begin position="241"/>
        <end position="377"/>
    </location>
</feature>
<evidence type="ECO:0000256" key="1">
    <source>
        <dbReference type="ARBA" id="ARBA00023002"/>
    </source>
</evidence>
<protein>
    <submittedName>
        <fullName evidence="4">Dibenzothiophene desulfurization enzyme C</fullName>
    </submittedName>
</protein>
<dbReference type="AlphaFoldDB" id="A0A7V8JRD6"/>